<evidence type="ECO:0000313" key="3">
    <source>
        <dbReference type="Proteomes" id="UP001324634"/>
    </source>
</evidence>
<gene>
    <name evidence="2" type="ORF">SOO65_06625</name>
</gene>
<keyword evidence="1" id="KW-0732">Signal</keyword>
<dbReference type="EMBL" id="CP139487">
    <property type="protein sequence ID" value="WPU66416.1"/>
    <property type="molecule type" value="Genomic_DNA"/>
</dbReference>
<dbReference type="AlphaFoldDB" id="A0AAX4HT87"/>
<feature type="signal peptide" evidence="1">
    <location>
        <begin position="1"/>
        <end position="20"/>
    </location>
</feature>
<evidence type="ECO:0008006" key="4">
    <source>
        <dbReference type="Google" id="ProtNLM"/>
    </source>
</evidence>
<name>A0AAX4HT87_9BACT</name>
<protein>
    <recommendedName>
        <fullName evidence="4">Secreted protein</fullName>
    </recommendedName>
</protein>
<feature type="chain" id="PRO_5043578989" description="Secreted protein" evidence="1">
    <location>
        <begin position="21"/>
        <end position="126"/>
    </location>
</feature>
<organism evidence="2 3">
    <name type="scientific">Peredibacter starrii</name>
    <dbReference type="NCBI Taxonomy" id="28202"/>
    <lineage>
        <taxon>Bacteria</taxon>
        <taxon>Pseudomonadati</taxon>
        <taxon>Bdellovibrionota</taxon>
        <taxon>Bacteriovoracia</taxon>
        <taxon>Bacteriovoracales</taxon>
        <taxon>Bacteriovoracaceae</taxon>
        <taxon>Peredibacter</taxon>
    </lineage>
</organism>
<sequence>MKSKLLTIVALMTFIGNSYADINCSGRDVGTGRNVTVEVSGNPLEISYSFNPGWGKLLVDVLENNLIQGENDTYGNQPRVRGELEHNLRLAGGNNARLTLRTFDNYSNNAKKNVILLKCKGRVTLN</sequence>
<proteinExistence type="predicted"/>
<accession>A0AAX4HT87</accession>
<dbReference type="Proteomes" id="UP001324634">
    <property type="component" value="Chromosome"/>
</dbReference>
<keyword evidence="3" id="KW-1185">Reference proteome</keyword>
<evidence type="ECO:0000256" key="1">
    <source>
        <dbReference type="SAM" id="SignalP"/>
    </source>
</evidence>
<dbReference type="KEGG" id="psti:SOO65_06625"/>
<evidence type="ECO:0000313" key="2">
    <source>
        <dbReference type="EMBL" id="WPU66416.1"/>
    </source>
</evidence>
<dbReference type="RefSeq" id="WP_321398602.1">
    <property type="nucleotide sequence ID" value="NZ_CP139487.1"/>
</dbReference>
<reference evidence="2 3" key="1">
    <citation type="submission" date="2023-11" db="EMBL/GenBank/DDBJ databases">
        <title>Peredibacter starrii A3.12.</title>
        <authorList>
            <person name="Mitchell R.J."/>
        </authorList>
    </citation>
    <scope>NUCLEOTIDE SEQUENCE [LARGE SCALE GENOMIC DNA]</scope>
    <source>
        <strain evidence="2 3">A3.12</strain>
    </source>
</reference>